<evidence type="ECO:0000313" key="1">
    <source>
        <dbReference type="EMBL" id="KAA0053820.1"/>
    </source>
</evidence>
<dbReference type="EMBL" id="SSTE01009109">
    <property type="protein sequence ID" value="KAA0053820.1"/>
    <property type="molecule type" value="Genomic_DNA"/>
</dbReference>
<dbReference type="Proteomes" id="UP000321947">
    <property type="component" value="Unassembled WGS sequence"/>
</dbReference>
<dbReference type="InterPro" id="IPR021109">
    <property type="entry name" value="Peptidase_aspartic_dom_sf"/>
</dbReference>
<organism evidence="1 3">
    <name type="scientific">Cucumis melo var. makuwa</name>
    <name type="common">Oriental melon</name>
    <dbReference type="NCBI Taxonomy" id="1194695"/>
    <lineage>
        <taxon>Eukaryota</taxon>
        <taxon>Viridiplantae</taxon>
        <taxon>Streptophyta</taxon>
        <taxon>Embryophyta</taxon>
        <taxon>Tracheophyta</taxon>
        <taxon>Spermatophyta</taxon>
        <taxon>Magnoliopsida</taxon>
        <taxon>eudicotyledons</taxon>
        <taxon>Gunneridae</taxon>
        <taxon>Pentapetalae</taxon>
        <taxon>rosids</taxon>
        <taxon>fabids</taxon>
        <taxon>Cucurbitales</taxon>
        <taxon>Cucurbitaceae</taxon>
        <taxon>Benincaseae</taxon>
        <taxon>Cucumis</taxon>
    </lineage>
</organism>
<dbReference type="AlphaFoldDB" id="A0A5A7UF03"/>
<comment type="caution">
    <text evidence="1">The sequence shown here is derived from an EMBL/GenBank/DDBJ whole genome shotgun (WGS) entry which is preliminary data.</text>
</comment>
<dbReference type="OrthoDB" id="1702682at2759"/>
<dbReference type="Proteomes" id="UP000321393">
    <property type="component" value="Unassembled WGS sequence"/>
</dbReference>
<protein>
    <recommendedName>
        <fullName evidence="5">Gag-asp_proteas domain-containing protein</fullName>
    </recommendedName>
</protein>
<dbReference type="PANTHER" id="PTHR33067:SF39">
    <property type="entry name" value="TRANSCRIPTION FACTOR INTERACTOR AND REGULATOR CCHC(ZN) FAMILY"/>
    <property type="match status" value="1"/>
</dbReference>
<accession>A0A5A7UF03</accession>
<dbReference type="EMBL" id="SSTD01003829">
    <property type="protein sequence ID" value="TYK25581.1"/>
    <property type="molecule type" value="Genomic_DNA"/>
</dbReference>
<sequence>MSCGKARHAGKGTREGVRRLDVCIRVVMKFLKDILTKKRRMTEYKTVALTSATNAVFKNGVPEKITNPKSFTVPCSIDDVDLGCTLCDLGASINLMSLSIFKKLGLGKA</sequence>
<evidence type="ECO:0008006" key="5">
    <source>
        <dbReference type="Google" id="ProtNLM"/>
    </source>
</evidence>
<proteinExistence type="predicted"/>
<evidence type="ECO:0000313" key="4">
    <source>
        <dbReference type="Proteomes" id="UP000321947"/>
    </source>
</evidence>
<name>A0A5A7UF03_CUCMM</name>
<evidence type="ECO:0000313" key="2">
    <source>
        <dbReference type="EMBL" id="TYK25581.1"/>
    </source>
</evidence>
<dbReference type="Gene3D" id="2.40.70.10">
    <property type="entry name" value="Acid Proteases"/>
    <property type="match status" value="1"/>
</dbReference>
<evidence type="ECO:0000313" key="3">
    <source>
        <dbReference type="Proteomes" id="UP000321393"/>
    </source>
</evidence>
<dbReference type="PANTHER" id="PTHR33067">
    <property type="entry name" value="RNA-DIRECTED DNA POLYMERASE-RELATED"/>
    <property type="match status" value="1"/>
</dbReference>
<gene>
    <name evidence="2" type="ORF">E5676_scaffold352G007380</name>
    <name evidence="1" type="ORF">E6C27_scaffold135G002080</name>
</gene>
<reference evidence="3 4" key="1">
    <citation type="submission" date="2019-08" db="EMBL/GenBank/DDBJ databases">
        <title>Draft genome sequences of two oriental melons (Cucumis melo L. var makuwa).</title>
        <authorList>
            <person name="Kwon S.-Y."/>
        </authorList>
    </citation>
    <scope>NUCLEOTIDE SEQUENCE [LARGE SCALE GENOMIC DNA]</scope>
    <source>
        <strain evidence="4">cv. Chang Bougi</strain>
        <strain evidence="3">cv. SW 3</strain>
        <tissue evidence="1">Leaf</tissue>
    </source>
</reference>